<organism evidence="4 6">
    <name type="scientific">Didymodactylos carnosus</name>
    <dbReference type="NCBI Taxonomy" id="1234261"/>
    <lineage>
        <taxon>Eukaryota</taxon>
        <taxon>Metazoa</taxon>
        <taxon>Spiralia</taxon>
        <taxon>Gnathifera</taxon>
        <taxon>Rotifera</taxon>
        <taxon>Eurotatoria</taxon>
        <taxon>Bdelloidea</taxon>
        <taxon>Philodinida</taxon>
        <taxon>Philodinidae</taxon>
        <taxon>Didymodactylos</taxon>
    </lineage>
</organism>
<dbReference type="GO" id="GO:0005737">
    <property type="term" value="C:cytoplasm"/>
    <property type="evidence" value="ECO:0007669"/>
    <property type="project" value="TreeGrafter"/>
</dbReference>
<keyword evidence="2" id="KW-0347">Helicase</keyword>
<dbReference type="GO" id="GO:0005524">
    <property type="term" value="F:ATP binding"/>
    <property type="evidence" value="ECO:0007669"/>
    <property type="project" value="InterPro"/>
</dbReference>
<dbReference type="GO" id="GO:0004386">
    <property type="term" value="F:helicase activity"/>
    <property type="evidence" value="ECO:0007669"/>
    <property type="project" value="UniProtKB-KW"/>
</dbReference>
<dbReference type="EMBL" id="CAJOBA010055416">
    <property type="protein sequence ID" value="CAF4283388.1"/>
    <property type="molecule type" value="Genomic_DNA"/>
</dbReference>
<gene>
    <name evidence="4" type="ORF">OVA965_LOCUS36646</name>
    <name evidence="5" type="ORF">TMI583_LOCUS37668</name>
</gene>
<evidence type="ECO:0000256" key="1">
    <source>
        <dbReference type="ARBA" id="ARBA00022801"/>
    </source>
</evidence>
<evidence type="ECO:0000256" key="2">
    <source>
        <dbReference type="ARBA" id="ARBA00022806"/>
    </source>
</evidence>
<keyword evidence="2" id="KW-0547">Nucleotide-binding</keyword>
<name>A0A8S2FK58_9BILA</name>
<dbReference type="InterPro" id="IPR027417">
    <property type="entry name" value="P-loop_NTPase"/>
</dbReference>
<dbReference type="InterPro" id="IPR014001">
    <property type="entry name" value="Helicase_ATP-bd"/>
</dbReference>
<dbReference type="InterPro" id="IPR052431">
    <property type="entry name" value="SKI2_subfamily_helicases"/>
</dbReference>
<dbReference type="Pfam" id="PF00270">
    <property type="entry name" value="DEAD"/>
    <property type="match status" value="1"/>
</dbReference>
<reference evidence="4" key="1">
    <citation type="submission" date="2021-02" db="EMBL/GenBank/DDBJ databases">
        <authorList>
            <person name="Nowell W R."/>
        </authorList>
    </citation>
    <scope>NUCLEOTIDE SEQUENCE</scope>
</reference>
<feature type="domain" description="Helicase ATP-binding" evidence="3">
    <location>
        <begin position="175"/>
        <end position="277"/>
    </location>
</feature>
<evidence type="ECO:0000313" key="5">
    <source>
        <dbReference type="EMBL" id="CAF4283388.1"/>
    </source>
</evidence>
<dbReference type="Gene3D" id="3.40.50.300">
    <property type="entry name" value="P-loop containing nucleotide triphosphate hydrolases"/>
    <property type="match status" value="1"/>
</dbReference>
<dbReference type="InterPro" id="IPR011545">
    <property type="entry name" value="DEAD/DEAH_box_helicase_dom"/>
</dbReference>
<keyword evidence="1" id="KW-0378">Hydrolase</keyword>
<dbReference type="GO" id="GO:0003676">
    <property type="term" value="F:nucleic acid binding"/>
    <property type="evidence" value="ECO:0007669"/>
    <property type="project" value="InterPro"/>
</dbReference>
<evidence type="ECO:0000259" key="3">
    <source>
        <dbReference type="PROSITE" id="PS51192"/>
    </source>
</evidence>
<dbReference type="SUPFAM" id="SSF52540">
    <property type="entry name" value="P-loop containing nucleoside triphosphate hydrolases"/>
    <property type="match status" value="1"/>
</dbReference>
<evidence type="ECO:0000313" key="6">
    <source>
        <dbReference type="Proteomes" id="UP000677228"/>
    </source>
</evidence>
<dbReference type="PANTHER" id="PTHR44533">
    <property type="entry name" value="DEAD/H RNA HELICASE, PUTATIVE-RELATED"/>
    <property type="match status" value="1"/>
</dbReference>
<comment type="caution">
    <text evidence="4">The sequence shown here is derived from an EMBL/GenBank/DDBJ whole genome shotgun (WGS) entry which is preliminary data.</text>
</comment>
<dbReference type="Proteomes" id="UP000677228">
    <property type="component" value="Unassembled WGS sequence"/>
</dbReference>
<dbReference type="PROSITE" id="PS51192">
    <property type="entry name" value="HELICASE_ATP_BIND_1"/>
    <property type="match status" value="1"/>
</dbReference>
<dbReference type="AlphaFoldDB" id="A0A8S2FK58"/>
<dbReference type="EMBL" id="CAJNOK010033439">
    <property type="protein sequence ID" value="CAF1494276.1"/>
    <property type="molecule type" value="Genomic_DNA"/>
</dbReference>
<evidence type="ECO:0000313" key="4">
    <source>
        <dbReference type="EMBL" id="CAF1494276.1"/>
    </source>
</evidence>
<protein>
    <recommendedName>
        <fullName evidence="3">Helicase ATP-binding domain-containing protein</fullName>
    </recommendedName>
</protein>
<dbReference type="PANTHER" id="PTHR44533:SF4">
    <property type="entry name" value="DEAD_H RNA HELICASE, PUTATIVE-RELATED"/>
    <property type="match status" value="1"/>
</dbReference>
<sequence>NIKRQANEKIQEEHEPMLRITNMLKTIPKNNYFDLIKATDSSLQSSSSCIQTSINRLELLTLKMKDQRKYLQLLLKTTDEKNKNKLDQLRIEYFATLTSITDLEKIIDPFKEKEKDMKELLLFVHNDNNLTPNFIKKWYRFQMEKINSYLSRYENNKKDDRVPNFIPDKWQVGFPDAVDKKQSIIILAPTASGKTYASYYAMESVLKQSTNSVCVYVAPTKALVNQVAATIYSRFSSPCFALLSRDYRLNIDQCRILVTVPQYLKNLIIITKSSTMV</sequence>
<feature type="non-terminal residue" evidence="4">
    <location>
        <position position="1"/>
    </location>
</feature>
<proteinExistence type="predicted"/>
<dbReference type="Proteomes" id="UP000682733">
    <property type="component" value="Unassembled WGS sequence"/>
</dbReference>
<keyword evidence="2" id="KW-0067">ATP-binding</keyword>
<dbReference type="GO" id="GO:0016787">
    <property type="term" value="F:hydrolase activity"/>
    <property type="evidence" value="ECO:0007669"/>
    <property type="project" value="UniProtKB-KW"/>
</dbReference>
<accession>A0A8S2FK58</accession>